<dbReference type="AlphaFoldDB" id="A0A813DE61"/>
<feature type="repeat" description="ANK" evidence="3">
    <location>
        <begin position="37"/>
        <end position="69"/>
    </location>
</feature>
<gene>
    <name evidence="4" type="ORF">PGLA1383_LOCUS3437</name>
</gene>
<proteinExistence type="predicted"/>
<feature type="repeat" description="ANK" evidence="3">
    <location>
        <begin position="70"/>
        <end position="102"/>
    </location>
</feature>
<keyword evidence="5" id="KW-1185">Reference proteome</keyword>
<feature type="repeat" description="ANK" evidence="3">
    <location>
        <begin position="103"/>
        <end position="135"/>
    </location>
</feature>
<keyword evidence="1" id="KW-0677">Repeat</keyword>
<evidence type="ECO:0000256" key="2">
    <source>
        <dbReference type="ARBA" id="ARBA00023043"/>
    </source>
</evidence>
<evidence type="ECO:0000256" key="1">
    <source>
        <dbReference type="ARBA" id="ARBA00022737"/>
    </source>
</evidence>
<dbReference type="InterPro" id="IPR036770">
    <property type="entry name" value="Ankyrin_rpt-contain_sf"/>
</dbReference>
<dbReference type="PROSITE" id="PS50297">
    <property type="entry name" value="ANK_REP_REGION"/>
    <property type="match status" value="3"/>
</dbReference>
<dbReference type="GO" id="GO:0004842">
    <property type="term" value="F:ubiquitin-protein transferase activity"/>
    <property type="evidence" value="ECO:0007669"/>
    <property type="project" value="TreeGrafter"/>
</dbReference>
<dbReference type="Pfam" id="PF00023">
    <property type="entry name" value="Ank"/>
    <property type="match status" value="1"/>
</dbReference>
<evidence type="ECO:0000256" key="3">
    <source>
        <dbReference type="PROSITE-ProRule" id="PRU00023"/>
    </source>
</evidence>
<dbReference type="InterPro" id="IPR002110">
    <property type="entry name" value="Ankyrin_rpt"/>
</dbReference>
<dbReference type="Gene3D" id="1.25.40.20">
    <property type="entry name" value="Ankyrin repeat-containing domain"/>
    <property type="match status" value="3"/>
</dbReference>
<dbReference type="PROSITE" id="PS50088">
    <property type="entry name" value="ANK_REPEAT"/>
    <property type="match status" value="4"/>
</dbReference>
<dbReference type="PANTHER" id="PTHR24171">
    <property type="entry name" value="ANKYRIN REPEAT DOMAIN-CONTAINING PROTEIN 39-RELATED"/>
    <property type="match status" value="1"/>
</dbReference>
<dbReference type="PRINTS" id="PR01415">
    <property type="entry name" value="ANKYRIN"/>
</dbReference>
<protein>
    <submittedName>
        <fullName evidence="4">Uncharacterized protein</fullName>
    </submittedName>
</protein>
<keyword evidence="2 3" id="KW-0040">ANK repeat</keyword>
<dbReference type="SUPFAM" id="SSF48403">
    <property type="entry name" value="Ankyrin repeat"/>
    <property type="match status" value="1"/>
</dbReference>
<sequence>MASLDGFIKACMEGDVVLARAALEAGLSPNLEADVEYGTKPLHWAADNGHATVIGLLIEGRADIHAVDKQGNTALHAAACNGDAAAISTLLSSRADVAAADSNRWTVLHAAACCGHRAAIAALIEAGADVRARDIQEGTPLHVAGHYRQPASIRALLEAKADPAAKNNEDKTPLFLARFSDVPSEHEDASVALLEEAQAAARQKLAALGQRLEEKKRSQERGWLRSLPALICCRD</sequence>
<name>A0A813DE61_POLGL</name>
<dbReference type="Proteomes" id="UP000654075">
    <property type="component" value="Unassembled WGS sequence"/>
</dbReference>
<accession>A0A813DE61</accession>
<dbReference type="Pfam" id="PF12796">
    <property type="entry name" value="Ank_2"/>
    <property type="match status" value="1"/>
</dbReference>
<dbReference type="OrthoDB" id="194358at2759"/>
<evidence type="ECO:0000313" key="5">
    <source>
        <dbReference type="Proteomes" id="UP000654075"/>
    </source>
</evidence>
<reference evidence="4" key="1">
    <citation type="submission" date="2021-02" db="EMBL/GenBank/DDBJ databases">
        <authorList>
            <person name="Dougan E. K."/>
            <person name="Rhodes N."/>
            <person name="Thang M."/>
            <person name="Chan C."/>
        </authorList>
    </citation>
    <scope>NUCLEOTIDE SEQUENCE</scope>
</reference>
<dbReference type="GO" id="GO:0085020">
    <property type="term" value="P:protein K6-linked ubiquitination"/>
    <property type="evidence" value="ECO:0007669"/>
    <property type="project" value="TreeGrafter"/>
</dbReference>
<comment type="caution">
    <text evidence="4">The sequence shown here is derived from an EMBL/GenBank/DDBJ whole genome shotgun (WGS) entry which is preliminary data.</text>
</comment>
<feature type="repeat" description="ANK" evidence="3">
    <location>
        <begin position="136"/>
        <end position="168"/>
    </location>
</feature>
<organism evidence="4 5">
    <name type="scientific">Polarella glacialis</name>
    <name type="common">Dinoflagellate</name>
    <dbReference type="NCBI Taxonomy" id="89957"/>
    <lineage>
        <taxon>Eukaryota</taxon>
        <taxon>Sar</taxon>
        <taxon>Alveolata</taxon>
        <taxon>Dinophyceae</taxon>
        <taxon>Suessiales</taxon>
        <taxon>Suessiaceae</taxon>
        <taxon>Polarella</taxon>
    </lineage>
</organism>
<evidence type="ECO:0000313" key="4">
    <source>
        <dbReference type="EMBL" id="CAE8584506.1"/>
    </source>
</evidence>
<dbReference type="EMBL" id="CAJNNV010001213">
    <property type="protein sequence ID" value="CAE8584506.1"/>
    <property type="molecule type" value="Genomic_DNA"/>
</dbReference>
<dbReference type="SMART" id="SM00248">
    <property type="entry name" value="ANK"/>
    <property type="match status" value="5"/>
</dbReference>